<dbReference type="Gene3D" id="3.30.450.20">
    <property type="entry name" value="PAS domain"/>
    <property type="match status" value="2"/>
</dbReference>
<dbReference type="Gene3D" id="1.10.287.950">
    <property type="entry name" value="Methyl-accepting chemotaxis protein"/>
    <property type="match status" value="1"/>
</dbReference>
<protein>
    <submittedName>
        <fullName evidence="8">Methyl-accepting chemotaxis protein</fullName>
    </submittedName>
</protein>
<dbReference type="GO" id="GO:0007165">
    <property type="term" value="P:signal transduction"/>
    <property type="evidence" value="ECO:0007669"/>
    <property type="project" value="UniProtKB-KW"/>
</dbReference>
<dbReference type="Pfam" id="PF00015">
    <property type="entry name" value="MCPsignal"/>
    <property type="match status" value="1"/>
</dbReference>
<dbReference type="RefSeq" id="WP_233448530.1">
    <property type="nucleotide sequence ID" value="NZ_JACIGE010000004.1"/>
</dbReference>
<dbReference type="InterPro" id="IPR004089">
    <property type="entry name" value="MCPsignal_dom"/>
</dbReference>
<proteinExistence type="inferred from homology"/>
<dbReference type="SMART" id="SM00283">
    <property type="entry name" value="MA"/>
    <property type="match status" value="1"/>
</dbReference>
<evidence type="ECO:0000256" key="5">
    <source>
        <dbReference type="SAM" id="Phobius"/>
    </source>
</evidence>
<dbReference type="GO" id="GO:0005886">
    <property type="term" value="C:plasma membrane"/>
    <property type="evidence" value="ECO:0007669"/>
    <property type="project" value="TreeGrafter"/>
</dbReference>
<accession>A0A840G5C5</accession>
<dbReference type="PROSITE" id="PS50885">
    <property type="entry name" value="HAMP"/>
    <property type="match status" value="2"/>
</dbReference>
<dbReference type="CDD" id="cd12913">
    <property type="entry name" value="PDC1_MCP_like"/>
    <property type="match status" value="1"/>
</dbReference>
<dbReference type="InterPro" id="IPR003660">
    <property type="entry name" value="HAMP_dom"/>
</dbReference>
<organism evidence="8 9">
    <name type="scientific">Rhodocyclus tenuis</name>
    <name type="common">Rhodospirillum tenue</name>
    <dbReference type="NCBI Taxonomy" id="1066"/>
    <lineage>
        <taxon>Bacteria</taxon>
        <taxon>Pseudomonadati</taxon>
        <taxon>Pseudomonadota</taxon>
        <taxon>Betaproteobacteria</taxon>
        <taxon>Rhodocyclales</taxon>
        <taxon>Rhodocyclaceae</taxon>
        <taxon>Rhodocyclus</taxon>
    </lineage>
</organism>
<keyword evidence="3" id="KW-0807">Transducer</keyword>
<evidence type="ECO:0000259" key="7">
    <source>
        <dbReference type="PROSITE" id="PS50885"/>
    </source>
</evidence>
<dbReference type="CDD" id="cd06225">
    <property type="entry name" value="HAMP"/>
    <property type="match status" value="2"/>
</dbReference>
<comment type="similarity">
    <text evidence="2">Belongs to the methyl-accepting chemotaxis (MCP) protein family.</text>
</comment>
<dbReference type="GO" id="GO:0004888">
    <property type="term" value="F:transmembrane signaling receptor activity"/>
    <property type="evidence" value="ECO:0007669"/>
    <property type="project" value="TreeGrafter"/>
</dbReference>
<dbReference type="AlphaFoldDB" id="A0A840G5C5"/>
<keyword evidence="1" id="KW-0145">Chemotaxis</keyword>
<dbReference type="Pfam" id="PF22673">
    <property type="entry name" value="MCP-like_PDC_1"/>
    <property type="match status" value="1"/>
</dbReference>
<dbReference type="SMART" id="SM00304">
    <property type="entry name" value="HAMP"/>
    <property type="match status" value="1"/>
</dbReference>
<name>A0A840G5C5_RHOTE</name>
<dbReference type="CDD" id="cd11386">
    <property type="entry name" value="MCP_signal"/>
    <property type="match status" value="1"/>
</dbReference>
<dbReference type="GO" id="GO:0006935">
    <property type="term" value="P:chemotaxis"/>
    <property type="evidence" value="ECO:0007669"/>
    <property type="project" value="UniProtKB-KW"/>
</dbReference>
<dbReference type="EMBL" id="JACIGE010000004">
    <property type="protein sequence ID" value="MBB4247105.1"/>
    <property type="molecule type" value="Genomic_DNA"/>
</dbReference>
<feature type="transmembrane region" description="Helical" evidence="5">
    <location>
        <begin position="337"/>
        <end position="358"/>
    </location>
</feature>
<dbReference type="PANTHER" id="PTHR43531:SF11">
    <property type="entry name" value="METHYL-ACCEPTING CHEMOTAXIS PROTEIN 3"/>
    <property type="match status" value="1"/>
</dbReference>
<evidence type="ECO:0000256" key="4">
    <source>
        <dbReference type="SAM" id="MobiDB-lite"/>
    </source>
</evidence>
<feature type="domain" description="HAMP" evidence="7">
    <location>
        <begin position="360"/>
        <end position="412"/>
    </location>
</feature>
<dbReference type="Proteomes" id="UP000587070">
    <property type="component" value="Unassembled WGS sequence"/>
</dbReference>
<evidence type="ECO:0000313" key="9">
    <source>
        <dbReference type="Proteomes" id="UP000587070"/>
    </source>
</evidence>
<dbReference type="PROSITE" id="PS50111">
    <property type="entry name" value="CHEMOTAXIS_TRANSDUC_2"/>
    <property type="match status" value="1"/>
</dbReference>
<sequence>MGSALLLVSYSLFSARSTQNLVAGRVGALIQNDTADILKNLAWARAGVIQAKFDLALDAARTMAHTFALAKDNDSGINLGRNQLNAILKYVLENNPEFNGTYSCWEPNALDGRDSDFRTGEQGNNKQTGRFTPYWNRGEGGKIAVQPLVEYDTTDKHPNGILKGGWYIGPRENHQESVLDPFPYIVQGKQVWLTTLSVPVMVRDRFVGVAGTDYNLDFVQKLAEQVDRDLFGGAGEIAIVSYAGLVVADSEHPELIGKPFNSVVGDKNVDEILSDIKAGKLRAWNDEADNTINAIAPIALGRTGKPWTVLVKVPKNVILAQAQQLDQDIQQQGTTNALWQVFVGLAVAAAATVVLWIAAGGIARPIRAAAELAKAIRAGDFSRRIKHDSADEVGQLAHALDAMSQSLQAKVELAERISEGDLDVTVAMASDKDQLGRALQRMVDSLNQLVTELQTGVGQITGNASQVAELSQRLSSGATQSAESITEISSTMAAMTAQTKGNAESASQANELSQESRDAASLSSQHMDDMIKAMAEIKNSGDGINKIINAINEITAQTNLLALNAAIEAARAGETGRGFAVVADEVRKLATSSANAAGEAATLIAESTQKTHAGMEIANRTALALNAILASSTEVSTIVARIATASEEQAGGIDEVSIGLQQIDGVTQRTSGDAGECAHAANELTAQAARLDSLISRFKVKRMT</sequence>
<feature type="domain" description="Methyl-accepting transducer" evidence="6">
    <location>
        <begin position="456"/>
        <end position="685"/>
    </location>
</feature>
<dbReference type="SUPFAM" id="SSF58104">
    <property type="entry name" value="Methyl-accepting chemotaxis protein (MCP) signaling domain"/>
    <property type="match status" value="1"/>
</dbReference>
<keyword evidence="5" id="KW-1133">Transmembrane helix</keyword>
<keyword evidence="5" id="KW-0472">Membrane</keyword>
<evidence type="ECO:0000313" key="8">
    <source>
        <dbReference type="EMBL" id="MBB4247105.1"/>
    </source>
</evidence>
<feature type="region of interest" description="Disordered" evidence="4">
    <location>
        <begin position="497"/>
        <end position="525"/>
    </location>
</feature>
<dbReference type="Gene3D" id="6.10.340.10">
    <property type="match status" value="1"/>
</dbReference>
<keyword evidence="5" id="KW-0812">Transmembrane</keyword>
<reference evidence="8 9" key="1">
    <citation type="submission" date="2020-08" db="EMBL/GenBank/DDBJ databases">
        <title>Genome sequencing of Purple Non-Sulfur Bacteria from various extreme environments.</title>
        <authorList>
            <person name="Mayer M."/>
        </authorList>
    </citation>
    <scope>NUCLEOTIDE SEQUENCE [LARGE SCALE GENOMIC DNA]</scope>
    <source>
        <strain evidence="8 9">2761</strain>
    </source>
</reference>
<feature type="compositionally biased region" description="Polar residues" evidence="4">
    <location>
        <begin position="497"/>
        <end position="513"/>
    </location>
</feature>
<evidence type="ECO:0000259" key="6">
    <source>
        <dbReference type="PROSITE" id="PS50111"/>
    </source>
</evidence>
<feature type="domain" description="HAMP" evidence="7">
    <location>
        <begin position="414"/>
        <end position="451"/>
    </location>
</feature>
<dbReference type="Pfam" id="PF00672">
    <property type="entry name" value="HAMP"/>
    <property type="match status" value="1"/>
</dbReference>
<evidence type="ECO:0000256" key="2">
    <source>
        <dbReference type="ARBA" id="ARBA00029447"/>
    </source>
</evidence>
<evidence type="ECO:0000256" key="1">
    <source>
        <dbReference type="ARBA" id="ARBA00022500"/>
    </source>
</evidence>
<dbReference type="InterPro" id="IPR051310">
    <property type="entry name" value="MCP_chemotaxis"/>
</dbReference>
<comment type="caution">
    <text evidence="8">The sequence shown here is derived from an EMBL/GenBank/DDBJ whole genome shotgun (WGS) entry which is preliminary data.</text>
</comment>
<evidence type="ECO:0000256" key="3">
    <source>
        <dbReference type="PROSITE-ProRule" id="PRU00284"/>
    </source>
</evidence>
<dbReference type="PANTHER" id="PTHR43531">
    <property type="entry name" value="PROTEIN ICFG"/>
    <property type="match status" value="1"/>
</dbReference>
<gene>
    <name evidence="8" type="ORF">GGD90_001471</name>
</gene>
<keyword evidence="9" id="KW-1185">Reference proteome</keyword>